<comment type="subcellular location">
    <subcellularLocation>
        <location evidence="2">Membrane</location>
        <topology evidence="2">Multi-pass membrane protein</topology>
    </subcellularLocation>
</comment>
<dbReference type="AlphaFoldDB" id="A0A8J3PMI6"/>
<dbReference type="PROSITE" id="PS50106">
    <property type="entry name" value="PDZ"/>
    <property type="match status" value="1"/>
</dbReference>
<dbReference type="GO" id="GO:0006508">
    <property type="term" value="P:proteolysis"/>
    <property type="evidence" value="ECO:0007669"/>
    <property type="project" value="UniProtKB-KW"/>
</dbReference>
<evidence type="ECO:0000313" key="14">
    <source>
        <dbReference type="Proteomes" id="UP000653674"/>
    </source>
</evidence>
<dbReference type="GO" id="GO:0004222">
    <property type="term" value="F:metalloendopeptidase activity"/>
    <property type="evidence" value="ECO:0007669"/>
    <property type="project" value="InterPro"/>
</dbReference>
<dbReference type="Gene3D" id="2.30.42.10">
    <property type="match status" value="1"/>
</dbReference>
<dbReference type="SUPFAM" id="SSF50156">
    <property type="entry name" value="PDZ domain-like"/>
    <property type="match status" value="1"/>
</dbReference>
<evidence type="ECO:0000256" key="7">
    <source>
        <dbReference type="ARBA" id="ARBA00022833"/>
    </source>
</evidence>
<dbReference type="SMART" id="SM00228">
    <property type="entry name" value="PDZ"/>
    <property type="match status" value="1"/>
</dbReference>
<keyword evidence="7" id="KW-0862">Zinc</keyword>
<dbReference type="PANTHER" id="PTHR42837">
    <property type="entry name" value="REGULATOR OF SIGMA-E PROTEASE RSEP"/>
    <property type="match status" value="1"/>
</dbReference>
<evidence type="ECO:0000256" key="6">
    <source>
        <dbReference type="ARBA" id="ARBA00022801"/>
    </source>
</evidence>
<evidence type="ECO:0000256" key="4">
    <source>
        <dbReference type="ARBA" id="ARBA00022670"/>
    </source>
</evidence>
<keyword evidence="6" id="KW-0378">Hydrolase</keyword>
<dbReference type="GO" id="GO:0016020">
    <property type="term" value="C:membrane"/>
    <property type="evidence" value="ECO:0007669"/>
    <property type="project" value="UniProtKB-SubCell"/>
</dbReference>
<evidence type="ECO:0000313" key="13">
    <source>
        <dbReference type="EMBL" id="GIG72971.1"/>
    </source>
</evidence>
<dbReference type="Proteomes" id="UP000653674">
    <property type="component" value="Unassembled WGS sequence"/>
</dbReference>
<keyword evidence="9" id="KW-0482">Metalloprotease</keyword>
<feature type="transmembrane region" description="Helical" evidence="11">
    <location>
        <begin position="99"/>
        <end position="123"/>
    </location>
</feature>
<sequence>MGLVFGIVVFALGILISVCLHEAGHMGTAKAFGMKVTRYFVGFGPTLFSFRRGETEYGVKALPLGGFVKIVGMTPQDDDVEPGDEKRAMWRFPVWKRTIVMSAGSITHFILAFVAFWVLFTFIGAPDPGKIANSPATIGGVSSCVTDFKIDPQTKQPVACRDGVGQPSPAAKAGLEPGDVITAINGTPISNYTEMRQVVQGLGDQNAKLTYSRDGKSETVDVRIPAIQRLKDNIGPKKANEITDADLERVGMLGVSAKIPLTTSGPVESVGLTAKQMGRTVVLTFESLKQIPAKIPALVKSIFGAERDPNTPVSVVGASRIGGELISIGDWVSVLSLFAVLNLFFGIFNLLPLLPMDGGHIAIAWFERIRSWIAARRGRPDPGRVDYMKLTPITLAVISVLGVFVVLTMTADVVNPITLPK</sequence>
<name>A0A8J3PMI6_9ACTN</name>
<evidence type="ECO:0000256" key="10">
    <source>
        <dbReference type="ARBA" id="ARBA00023136"/>
    </source>
</evidence>
<evidence type="ECO:0000256" key="8">
    <source>
        <dbReference type="ARBA" id="ARBA00022989"/>
    </source>
</evidence>
<dbReference type="EMBL" id="BONU01000006">
    <property type="protein sequence ID" value="GIG72971.1"/>
    <property type="molecule type" value="Genomic_DNA"/>
</dbReference>
<dbReference type="Pfam" id="PF17820">
    <property type="entry name" value="PDZ_6"/>
    <property type="match status" value="1"/>
</dbReference>
<dbReference type="InterPro" id="IPR001478">
    <property type="entry name" value="PDZ"/>
</dbReference>
<dbReference type="InterPro" id="IPR041489">
    <property type="entry name" value="PDZ_6"/>
</dbReference>
<keyword evidence="4 13" id="KW-0645">Protease</keyword>
<feature type="transmembrane region" description="Helical" evidence="11">
    <location>
        <begin position="328"/>
        <end position="348"/>
    </location>
</feature>
<gene>
    <name evidence="13" type="ORF">Pfl04_13750</name>
</gene>
<keyword evidence="5 11" id="KW-0812">Transmembrane</keyword>
<dbReference type="InterPro" id="IPR008915">
    <property type="entry name" value="Peptidase_M50"/>
</dbReference>
<comment type="caution">
    <text evidence="13">The sequence shown here is derived from an EMBL/GenBank/DDBJ whole genome shotgun (WGS) entry which is preliminary data.</text>
</comment>
<evidence type="ECO:0000256" key="2">
    <source>
        <dbReference type="ARBA" id="ARBA00004141"/>
    </source>
</evidence>
<dbReference type="InterPro" id="IPR004387">
    <property type="entry name" value="Pept_M50_Zn"/>
</dbReference>
<dbReference type="PANTHER" id="PTHR42837:SF2">
    <property type="entry name" value="MEMBRANE METALLOPROTEASE ARASP2, CHLOROPLASTIC-RELATED"/>
    <property type="match status" value="1"/>
</dbReference>
<keyword evidence="14" id="KW-1185">Reference proteome</keyword>
<reference evidence="13" key="1">
    <citation type="submission" date="2021-01" db="EMBL/GenBank/DDBJ databases">
        <title>Whole genome shotgun sequence of Planosporangium flavigriseum NBRC 105377.</title>
        <authorList>
            <person name="Komaki H."/>
            <person name="Tamura T."/>
        </authorList>
    </citation>
    <scope>NUCLEOTIDE SEQUENCE</scope>
    <source>
        <strain evidence="13">NBRC 105377</strain>
    </source>
</reference>
<organism evidence="13 14">
    <name type="scientific">Planosporangium flavigriseum</name>
    <dbReference type="NCBI Taxonomy" id="373681"/>
    <lineage>
        <taxon>Bacteria</taxon>
        <taxon>Bacillati</taxon>
        <taxon>Actinomycetota</taxon>
        <taxon>Actinomycetes</taxon>
        <taxon>Micromonosporales</taxon>
        <taxon>Micromonosporaceae</taxon>
        <taxon>Planosporangium</taxon>
    </lineage>
</organism>
<evidence type="ECO:0000256" key="1">
    <source>
        <dbReference type="ARBA" id="ARBA00001947"/>
    </source>
</evidence>
<evidence type="ECO:0000256" key="9">
    <source>
        <dbReference type="ARBA" id="ARBA00023049"/>
    </source>
</evidence>
<evidence type="ECO:0000256" key="11">
    <source>
        <dbReference type="SAM" id="Phobius"/>
    </source>
</evidence>
<feature type="domain" description="PDZ" evidence="12">
    <location>
        <begin position="168"/>
        <end position="193"/>
    </location>
</feature>
<dbReference type="RefSeq" id="WP_168073805.1">
    <property type="nucleotide sequence ID" value="NZ_BAAAQJ010000016.1"/>
</dbReference>
<proteinExistence type="inferred from homology"/>
<dbReference type="InterPro" id="IPR036034">
    <property type="entry name" value="PDZ_sf"/>
</dbReference>
<keyword evidence="10 11" id="KW-0472">Membrane</keyword>
<evidence type="ECO:0000259" key="12">
    <source>
        <dbReference type="PROSITE" id="PS50106"/>
    </source>
</evidence>
<dbReference type="CDD" id="cd06163">
    <property type="entry name" value="S2P-M50_PDZ_RseP-like"/>
    <property type="match status" value="1"/>
</dbReference>
<protein>
    <submittedName>
        <fullName evidence="13">Zn-dependent protease</fullName>
    </submittedName>
</protein>
<evidence type="ECO:0000256" key="5">
    <source>
        <dbReference type="ARBA" id="ARBA00022692"/>
    </source>
</evidence>
<dbReference type="Pfam" id="PF02163">
    <property type="entry name" value="Peptidase_M50"/>
    <property type="match status" value="1"/>
</dbReference>
<feature type="transmembrane region" description="Helical" evidence="11">
    <location>
        <begin position="393"/>
        <end position="414"/>
    </location>
</feature>
<comment type="cofactor">
    <cofactor evidence="1">
        <name>Zn(2+)</name>
        <dbReference type="ChEBI" id="CHEBI:29105"/>
    </cofactor>
</comment>
<evidence type="ECO:0000256" key="3">
    <source>
        <dbReference type="ARBA" id="ARBA00007931"/>
    </source>
</evidence>
<keyword evidence="8 11" id="KW-1133">Transmembrane helix</keyword>
<accession>A0A8J3PMI6</accession>
<comment type="similarity">
    <text evidence="3">Belongs to the peptidase M50B family.</text>
</comment>